<dbReference type="Pfam" id="PF13305">
    <property type="entry name" value="TetR_C_33"/>
    <property type="match status" value="1"/>
</dbReference>
<reference evidence="6 7" key="1">
    <citation type="journal article" date="2014" name="J. Biotechnol.">
        <title>Complete genome sequence of the actinobacterium Amycolatopsis japonica MG417-CF17(T) (=DSM 44213T) producing (S,S)-N,N'-ethylenediaminedisuccinic acid.</title>
        <authorList>
            <person name="Stegmann E."/>
            <person name="Albersmeier A."/>
            <person name="Spohn M."/>
            <person name="Gert H."/>
            <person name="Weber T."/>
            <person name="Wohlleben W."/>
            <person name="Kalinowski J."/>
            <person name="Ruckert C."/>
        </authorList>
    </citation>
    <scope>NUCLEOTIDE SEQUENCE [LARGE SCALE GENOMIC DNA]</scope>
    <source>
        <strain evidence="7">MG417-CF17 (DSM 44213)</strain>
    </source>
</reference>
<dbReference type="EMBL" id="CP008953">
    <property type="protein sequence ID" value="AIG75760.1"/>
    <property type="molecule type" value="Genomic_DNA"/>
</dbReference>
<dbReference type="InterPro" id="IPR009057">
    <property type="entry name" value="Homeodomain-like_sf"/>
</dbReference>
<dbReference type="InterPro" id="IPR001647">
    <property type="entry name" value="HTH_TetR"/>
</dbReference>
<feature type="DNA-binding region" description="H-T-H motif" evidence="4">
    <location>
        <begin position="35"/>
        <end position="54"/>
    </location>
</feature>
<evidence type="ECO:0000256" key="3">
    <source>
        <dbReference type="ARBA" id="ARBA00023163"/>
    </source>
</evidence>
<gene>
    <name evidence="6" type="ORF">AJAP_14410</name>
</gene>
<evidence type="ECO:0000256" key="2">
    <source>
        <dbReference type="ARBA" id="ARBA00023125"/>
    </source>
</evidence>
<evidence type="ECO:0000313" key="7">
    <source>
        <dbReference type="Proteomes" id="UP000028492"/>
    </source>
</evidence>
<dbReference type="eggNOG" id="COG1309">
    <property type="taxonomic scope" value="Bacteria"/>
</dbReference>
<keyword evidence="1" id="KW-0805">Transcription regulation</keyword>
<organism evidence="6 7">
    <name type="scientific">Amycolatopsis japonica</name>
    <dbReference type="NCBI Taxonomy" id="208439"/>
    <lineage>
        <taxon>Bacteria</taxon>
        <taxon>Bacillati</taxon>
        <taxon>Actinomycetota</taxon>
        <taxon>Actinomycetes</taxon>
        <taxon>Pseudonocardiales</taxon>
        <taxon>Pseudonocardiaceae</taxon>
        <taxon>Amycolatopsis</taxon>
        <taxon>Amycolatopsis japonica group</taxon>
    </lineage>
</organism>
<dbReference type="SUPFAM" id="SSF48498">
    <property type="entry name" value="Tetracyclin repressor-like, C-terminal domain"/>
    <property type="match status" value="1"/>
</dbReference>
<dbReference type="HOGENOM" id="CLU_069356_40_3_11"/>
<keyword evidence="7" id="KW-1185">Reference proteome</keyword>
<dbReference type="Proteomes" id="UP000028492">
    <property type="component" value="Chromosome"/>
</dbReference>
<dbReference type="PANTHER" id="PTHR30055">
    <property type="entry name" value="HTH-TYPE TRANSCRIPTIONAL REGULATOR RUTR"/>
    <property type="match status" value="1"/>
</dbReference>
<dbReference type="GO" id="GO:0000976">
    <property type="term" value="F:transcription cis-regulatory region binding"/>
    <property type="evidence" value="ECO:0007669"/>
    <property type="project" value="TreeGrafter"/>
</dbReference>
<dbReference type="RefSeq" id="WP_038511579.1">
    <property type="nucleotide sequence ID" value="NZ_CP008953.1"/>
</dbReference>
<dbReference type="Gene3D" id="1.10.357.10">
    <property type="entry name" value="Tetracycline Repressor, domain 2"/>
    <property type="match status" value="1"/>
</dbReference>
<proteinExistence type="predicted"/>
<dbReference type="AlphaFoldDB" id="A0A075UZQ4"/>
<keyword evidence="2 4" id="KW-0238">DNA-binding</keyword>
<evidence type="ECO:0000313" key="6">
    <source>
        <dbReference type="EMBL" id="AIG75760.1"/>
    </source>
</evidence>
<dbReference type="GO" id="GO:0003700">
    <property type="term" value="F:DNA-binding transcription factor activity"/>
    <property type="evidence" value="ECO:0007669"/>
    <property type="project" value="TreeGrafter"/>
</dbReference>
<dbReference type="PANTHER" id="PTHR30055:SF234">
    <property type="entry name" value="HTH-TYPE TRANSCRIPTIONAL REGULATOR BETI"/>
    <property type="match status" value="1"/>
</dbReference>
<dbReference type="KEGG" id="aja:AJAP_14410"/>
<dbReference type="InterPro" id="IPR050109">
    <property type="entry name" value="HTH-type_TetR-like_transc_reg"/>
</dbReference>
<evidence type="ECO:0000259" key="5">
    <source>
        <dbReference type="PROSITE" id="PS50977"/>
    </source>
</evidence>
<protein>
    <recommendedName>
        <fullName evidence="5">HTH tetR-type domain-containing protein</fullName>
    </recommendedName>
</protein>
<evidence type="ECO:0000256" key="1">
    <source>
        <dbReference type="ARBA" id="ARBA00023015"/>
    </source>
</evidence>
<dbReference type="Pfam" id="PF00440">
    <property type="entry name" value="TetR_N"/>
    <property type="match status" value="1"/>
</dbReference>
<dbReference type="InterPro" id="IPR025996">
    <property type="entry name" value="MT1864/Rv1816-like_C"/>
</dbReference>
<feature type="domain" description="HTH tetR-type" evidence="5">
    <location>
        <begin position="12"/>
        <end position="72"/>
    </location>
</feature>
<accession>A0A075UZQ4</accession>
<sequence>MVTNPRRERDRSQREQLIVTTAREIAEEEGWDAVTTRRLAAKIEYSQPVLYSHFSGKGAIMAAAALEGCTEMAVHMRKGAVAEEGARAALLRLADNYFDFADRKPALYDAIFTLASELSFASPDSPEPLKDAFGALLEVVGPVAGGDDPALYTETFWAALHGLVTLERSRRLPADARAERIRMLVDRFAVGG</sequence>
<evidence type="ECO:0000256" key="4">
    <source>
        <dbReference type="PROSITE-ProRule" id="PRU00335"/>
    </source>
</evidence>
<keyword evidence="3" id="KW-0804">Transcription</keyword>
<dbReference type="STRING" id="208439.AJAP_14410"/>
<dbReference type="PROSITE" id="PS50977">
    <property type="entry name" value="HTH_TETR_2"/>
    <property type="match status" value="1"/>
</dbReference>
<dbReference type="SUPFAM" id="SSF46689">
    <property type="entry name" value="Homeodomain-like"/>
    <property type="match status" value="1"/>
</dbReference>
<name>A0A075UZQ4_9PSEU</name>
<dbReference type="InterPro" id="IPR036271">
    <property type="entry name" value="Tet_transcr_reg_TetR-rel_C_sf"/>
</dbReference>